<evidence type="ECO:0000259" key="11">
    <source>
        <dbReference type="PROSITE" id="PS50192"/>
    </source>
</evidence>
<dbReference type="EMBL" id="JAPFRD010000013">
    <property type="protein sequence ID" value="MCW8109844.1"/>
    <property type="molecule type" value="Genomic_DNA"/>
</dbReference>
<evidence type="ECO:0000313" key="13">
    <source>
        <dbReference type="EMBL" id="MCW8109844.1"/>
    </source>
</evidence>
<evidence type="ECO:0000256" key="3">
    <source>
        <dbReference type="ARBA" id="ARBA00022692"/>
    </source>
</evidence>
<evidence type="ECO:0000259" key="12">
    <source>
        <dbReference type="PROSITE" id="PS50885"/>
    </source>
</evidence>
<dbReference type="PROSITE" id="PS50885">
    <property type="entry name" value="HAMP"/>
    <property type="match status" value="1"/>
</dbReference>
<dbReference type="Pfam" id="PF00015">
    <property type="entry name" value="MCPsignal"/>
    <property type="match status" value="1"/>
</dbReference>
<comment type="subcellular location">
    <subcellularLocation>
        <location evidence="1">Cell inner membrane</location>
        <topology evidence="1">Multi-pass membrane protein</topology>
    </subcellularLocation>
</comment>
<dbReference type="RefSeq" id="WP_265618725.1">
    <property type="nucleotide sequence ID" value="NZ_JAPFRD010000013.1"/>
</dbReference>
<dbReference type="PROSITE" id="PS50111">
    <property type="entry name" value="CHEMOTAXIS_TRANSDUC_2"/>
    <property type="match status" value="1"/>
</dbReference>
<keyword evidence="2" id="KW-1003">Cell membrane</keyword>
<evidence type="ECO:0000256" key="9">
    <source>
        <dbReference type="SAM" id="Phobius"/>
    </source>
</evidence>
<evidence type="ECO:0000256" key="8">
    <source>
        <dbReference type="PROSITE-ProRule" id="PRU00284"/>
    </source>
</evidence>
<evidence type="ECO:0000313" key="14">
    <source>
        <dbReference type="Proteomes" id="UP001142810"/>
    </source>
</evidence>
<reference evidence="13" key="1">
    <citation type="submission" date="2022-11" db="EMBL/GenBank/DDBJ databases">
        <title>Alteromonas sp. nov., isolated from sea water of the Qingdao.</title>
        <authorList>
            <person name="Wang Q."/>
        </authorList>
    </citation>
    <scope>NUCLEOTIDE SEQUENCE</scope>
    <source>
        <strain evidence="13">ASW11-7</strain>
    </source>
</reference>
<dbReference type="SMART" id="SM00283">
    <property type="entry name" value="MA"/>
    <property type="match status" value="1"/>
</dbReference>
<dbReference type="InterPro" id="IPR004089">
    <property type="entry name" value="MCPsignal_dom"/>
</dbReference>
<proteinExistence type="inferred from homology"/>
<dbReference type="InterPro" id="IPR000727">
    <property type="entry name" value="T_SNARE_dom"/>
</dbReference>
<evidence type="ECO:0000259" key="10">
    <source>
        <dbReference type="PROSITE" id="PS50111"/>
    </source>
</evidence>
<dbReference type="SUPFAM" id="SSF58104">
    <property type="entry name" value="Methyl-accepting chemotaxis protein (MCP) signaling domain"/>
    <property type="match status" value="1"/>
</dbReference>
<feature type="domain" description="T-SNARE coiled-coil homology" evidence="11">
    <location>
        <begin position="454"/>
        <end position="516"/>
    </location>
</feature>
<organism evidence="13 14">
    <name type="scientific">Alteromonas aquimaris</name>
    <dbReference type="NCBI Taxonomy" id="2998417"/>
    <lineage>
        <taxon>Bacteria</taxon>
        <taxon>Pseudomonadati</taxon>
        <taxon>Pseudomonadota</taxon>
        <taxon>Gammaproteobacteria</taxon>
        <taxon>Alteromonadales</taxon>
        <taxon>Alteromonadaceae</taxon>
        <taxon>Alteromonas/Salinimonas group</taxon>
        <taxon>Alteromonas</taxon>
    </lineage>
</organism>
<name>A0ABT3PAP6_9ALTE</name>
<accession>A0ABT3PAP6</accession>
<feature type="transmembrane region" description="Helical" evidence="9">
    <location>
        <begin position="14"/>
        <end position="36"/>
    </location>
</feature>
<evidence type="ECO:0000256" key="2">
    <source>
        <dbReference type="ARBA" id="ARBA00022519"/>
    </source>
</evidence>
<keyword evidence="3 9" id="KW-0812">Transmembrane</keyword>
<comment type="caution">
    <text evidence="13">The sequence shown here is derived from an EMBL/GenBank/DDBJ whole genome shotgun (WGS) entry which is preliminary data.</text>
</comment>
<keyword evidence="2" id="KW-0997">Cell inner membrane</keyword>
<dbReference type="CDD" id="cd06225">
    <property type="entry name" value="HAMP"/>
    <property type="match status" value="1"/>
</dbReference>
<keyword evidence="14" id="KW-1185">Reference proteome</keyword>
<gene>
    <name evidence="13" type="ORF">OPS25_15160</name>
</gene>
<evidence type="ECO:0000256" key="4">
    <source>
        <dbReference type="ARBA" id="ARBA00022989"/>
    </source>
</evidence>
<evidence type="ECO:0000256" key="5">
    <source>
        <dbReference type="ARBA" id="ARBA00023136"/>
    </source>
</evidence>
<evidence type="ECO:0000256" key="6">
    <source>
        <dbReference type="ARBA" id="ARBA00023224"/>
    </source>
</evidence>
<dbReference type="PROSITE" id="PS50192">
    <property type="entry name" value="T_SNARE"/>
    <property type="match status" value="1"/>
</dbReference>
<evidence type="ECO:0000256" key="7">
    <source>
        <dbReference type="ARBA" id="ARBA00029447"/>
    </source>
</evidence>
<feature type="domain" description="Methyl-accepting transducer" evidence="10">
    <location>
        <begin position="267"/>
        <end position="503"/>
    </location>
</feature>
<dbReference type="Pfam" id="PF00672">
    <property type="entry name" value="HAMP"/>
    <property type="match status" value="1"/>
</dbReference>
<keyword evidence="6 8" id="KW-0807">Transducer</keyword>
<sequence length="539" mass="58176">MNFLNRLSIAQKLYLIPIISTIAFVIYLAITSYTALDNVRLLDNARGVQFPALNHSREALFDMKNVRDTLSSAVTTGDEEALQRANELAENTREQLKSIAQVNPDLSSEANSILSNFNDYFTLAYSVSESMVNGTADFSRLAEQSASMNQLFESTTSRLDTFSQARSAAFEDAIDESNDAARSLIMVGVVMGIITTIILFATAIPIVHNLRSGVIDVVNSLRDIAQEDGDLTVRIKTSSKDEIGELVHWFNQFVAKLQGVVRDIGQSAKPLSDLAQNLNQVSGHTRQTINAQQRSAEEAKHAVENLTLSVNEVAGSAADAAEAASDASSASGEGQRVVNATVTSIQNLANSVQETAEVIRKLESDSNQVGAVLDVIKGIAEQTNLLALNAAIEAARAGEQGRGFAVVADEVRTLASRTQQSTEEIQHTIEQLQSAARSAVTVMGRGTELAGSSVQEANKAGSSLTVINDTISRITQMNDQIANATGEQQSVARRISENVDDINRRTDDTAESAEKLASVSQSLEQLAKDFARIMQQFKY</sequence>
<keyword evidence="4 9" id="KW-1133">Transmembrane helix</keyword>
<dbReference type="SMART" id="SM00304">
    <property type="entry name" value="HAMP"/>
    <property type="match status" value="1"/>
</dbReference>
<dbReference type="Gene3D" id="1.10.287.950">
    <property type="entry name" value="Methyl-accepting chemotaxis protein"/>
    <property type="match status" value="1"/>
</dbReference>
<evidence type="ECO:0000256" key="1">
    <source>
        <dbReference type="ARBA" id="ARBA00004429"/>
    </source>
</evidence>
<keyword evidence="5 9" id="KW-0472">Membrane</keyword>
<feature type="domain" description="HAMP" evidence="12">
    <location>
        <begin position="208"/>
        <end position="262"/>
    </location>
</feature>
<feature type="transmembrane region" description="Helical" evidence="9">
    <location>
        <begin position="184"/>
        <end position="207"/>
    </location>
</feature>
<dbReference type="InterPro" id="IPR003660">
    <property type="entry name" value="HAMP_dom"/>
</dbReference>
<dbReference type="PANTHER" id="PTHR32089:SF119">
    <property type="entry name" value="METHYL-ACCEPTING CHEMOTAXIS PROTEIN CTPL"/>
    <property type="match status" value="1"/>
</dbReference>
<dbReference type="Proteomes" id="UP001142810">
    <property type="component" value="Unassembled WGS sequence"/>
</dbReference>
<comment type="similarity">
    <text evidence="7">Belongs to the methyl-accepting chemotaxis (MCP) protein family.</text>
</comment>
<protein>
    <submittedName>
        <fullName evidence="13">Methyl-accepting chemotaxis protein</fullName>
    </submittedName>
</protein>
<dbReference type="PANTHER" id="PTHR32089">
    <property type="entry name" value="METHYL-ACCEPTING CHEMOTAXIS PROTEIN MCPB"/>
    <property type="match status" value="1"/>
</dbReference>